<keyword evidence="6 12" id="KW-0808">Transferase</keyword>
<dbReference type="GO" id="GO:0005886">
    <property type="term" value="C:plasma membrane"/>
    <property type="evidence" value="ECO:0007669"/>
    <property type="project" value="UniProtKB-SubCell"/>
</dbReference>
<evidence type="ECO:0000256" key="6">
    <source>
        <dbReference type="ARBA" id="ARBA00022679"/>
    </source>
</evidence>
<evidence type="ECO:0000256" key="2">
    <source>
        <dbReference type="ARBA" id="ARBA00004141"/>
    </source>
</evidence>
<evidence type="ECO:0000256" key="1">
    <source>
        <dbReference type="ARBA" id="ARBA00001946"/>
    </source>
</evidence>
<evidence type="ECO:0000256" key="3">
    <source>
        <dbReference type="ARBA" id="ARBA00005985"/>
    </source>
</evidence>
<reference evidence="14" key="2">
    <citation type="submission" date="2020-09" db="EMBL/GenBank/DDBJ databases">
        <authorList>
            <person name="Sun Q."/>
            <person name="Ohkuma M."/>
        </authorList>
    </citation>
    <scope>NUCLEOTIDE SEQUENCE</scope>
    <source>
        <strain evidence="14">JCM 13306</strain>
    </source>
</reference>
<keyword evidence="5 12" id="KW-0997">Cell inner membrane</keyword>
<evidence type="ECO:0000256" key="13">
    <source>
        <dbReference type="NCBIfam" id="TIGR01474"/>
    </source>
</evidence>
<dbReference type="InterPro" id="IPR000537">
    <property type="entry name" value="UbiA_prenyltransferase"/>
</dbReference>
<sequence>MARPEGFEPPTNGFGSHYSIRLSYGRVAGHYARTWPARAMHPANRRPAHPAVPDGALDRRAVAASGMGCYAFAMAYERFETAPPPQPYWRDRLGLYWKLVRGDRPIGSLLLLWPTWWALWLASGGVPSLWTLFVFTAGVWLTRSAGCVINDYADRWLDPHVERTRQRPLATGAVSGREALVVFAVLMLVAFALVLTLNRLTVLLSVVGLFLAATYPYLKRYTYLPQVYLGMAFGWGIPMAFAAVQGEVPVVGWLLYLANILWSTAYDTWYAMVDRDDDIKMGSKSTAILFGDLDLVAQGVLYALTFAAVALVGQRMQLNLYFWIGLLVAIALVAYEFVIARRRERGPCFRAFLHNNWVGAALFAGIAVALATA</sequence>
<dbReference type="CDD" id="cd13959">
    <property type="entry name" value="PT_UbiA_COQ2"/>
    <property type="match status" value="1"/>
</dbReference>
<dbReference type="FunFam" id="1.20.120.1780:FF:000001">
    <property type="entry name" value="4-hydroxybenzoate octaprenyltransferase"/>
    <property type="match status" value="1"/>
</dbReference>
<evidence type="ECO:0000313" key="15">
    <source>
        <dbReference type="Proteomes" id="UP000623958"/>
    </source>
</evidence>
<evidence type="ECO:0000256" key="7">
    <source>
        <dbReference type="ARBA" id="ARBA00022688"/>
    </source>
</evidence>
<keyword evidence="9 12" id="KW-0460">Magnesium</keyword>
<comment type="pathway">
    <text evidence="12">Cofactor biosynthesis; ubiquinone biosynthesis.</text>
</comment>
<dbReference type="PANTHER" id="PTHR11048:SF28">
    <property type="entry name" value="4-HYDROXYBENZOATE POLYPRENYLTRANSFERASE, MITOCHONDRIAL"/>
    <property type="match status" value="1"/>
</dbReference>
<evidence type="ECO:0000256" key="9">
    <source>
        <dbReference type="ARBA" id="ARBA00022842"/>
    </source>
</evidence>
<dbReference type="NCBIfam" id="TIGR01474">
    <property type="entry name" value="ubiA_proteo"/>
    <property type="match status" value="1"/>
</dbReference>
<dbReference type="GO" id="GO:0006744">
    <property type="term" value="P:ubiquinone biosynthetic process"/>
    <property type="evidence" value="ECO:0007669"/>
    <property type="project" value="UniProtKB-UniRule"/>
</dbReference>
<feature type="transmembrane region" description="Helical" evidence="12">
    <location>
        <begin position="320"/>
        <end position="340"/>
    </location>
</feature>
<comment type="caution">
    <text evidence="14">The sequence shown here is derived from an EMBL/GenBank/DDBJ whole genome shotgun (WGS) entry which is preliminary data.</text>
</comment>
<keyword evidence="15" id="KW-1185">Reference proteome</keyword>
<feature type="transmembrane region" description="Helical" evidence="12">
    <location>
        <begin position="352"/>
        <end position="371"/>
    </location>
</feature>
<dbReference type="EC" id="2.5.1.39" evidence="12 13"/>
<organism evidence="14 15">
    <name type="scientific">Xanthomonas boreopolis</name>
    <dbReference type="NCBI Taxonomy" id="86183"/>
    <lineage>
        <taxon>Bacteria</taxon>
        <taxon>Pseudomonadati</taxon>
        <taxon>Pseudomonadota</taxon>
        <taxon>Gammaproteobacteria</taxon>
        <taxon>Lysobacterales</taxon>
        <taxon>Lysobacteraceae</taxon>
        <taxon>Xanthomonas</taxon>
    </lineage>
</organism>
<comment type="cofactor">
    <cofactor evidence="1 12">
        <name>Mg(2+)</name>
        <dbReference type="ChEBI" id="CHEBI:18420"/>
    </cofactor>
</comment>
<keyword evidence="11 12" id="KW-0472">Membrane</keyword>
<gene>
    <name evidence="12 14" type="primary">ubiA</name>
    <name evidence="14" type="ORF">GCM10009090_21970</name>
</gene>
<keyword evidence="4 12" id="KW-1003">Cell membrane</keyword>
<feature type="transmembrane region" description="Helical" evidence="12">
    <location>
        <begin position="250"/>
        <end position="272"/>
    </location>
</feature>
<dbReference type="HAMAP" id="MF_01635">
    <property type="entry name" value="UbiA"/>
    <property type="match status" value="1"/>
</dbReference>
<feature type="transmembrane region" description="Helical" evidence="12">
    <location>
        <begin position="227"/>
        <end position="244"/>
    </location>
</feature>
<evidence type="ECO:0000256" key="10">
    <source>
        <dbReference type="ARBA" id="ARBA00022989"/>
    </source>
</evidence>
<evidence type="ECO:0000256" key="8">
    <source>
        <dbReference type="ARBA" id="ARBA00022692"/>
    </source>
</evidence>
<keyword evidence="10 12" id="KW-1133">Transmembrane helix</keyword>
<keyword evidence="8 12" id="KW-0812">Transmembrane</keyword>
<reference evidence="14" key="1">
    <citation type="journal article" date="2014" name="Int. J. Syst. Evol. Microbiol.">
        <title>Complete genome sequence of Corynebacterium casei LMG S-19264T (=DSM 44701T), isolated from a smear-ripened cheese.</title>
        <authorList>
            <consortium name="US DOE Joint Genome Institute (JGI-PGF)"/>
            <person name="Walter F."/>
            <person name="Albersmeier A."/>
            <person name="Kalinowski J."/>
            <person name="Ruckert C."/>
        </authorList>
    </citation>
    <scope>NUCLEOTIDE SEQUENCE</scope>
    <source>
        <strain evidence="14">JCM 13306</strain>
    </source>
</reference>
<dbReference type="InterPro" id="IPR039653">
    <property type="entry name" value="Prenyltransferase"/>
</dbReference>
<comment type="subcellular location">
    <subcellularLocation>
        <location evidence="12">Cell inner membrane</location>
        <topology evidence="12">Multi-pass membrane protein</topology>
    </subcellularLocation>
    <subcellularLocation>
        <location evidence="2">Membrane</location>
        <topology evidence="2">Multi-pass membrane protein</topology>
    </subcellularLocation>
</comment>
<accession>A0A919KIS1</accession>
<proteinExistence type="inferred from homology"/>
<dbReference type="AlphaFoldDB" id="A0A919KIS1"/>
<feature type="transmembrane region" description="Helical" evidence="12">
    <location>
        <begin position="293"/>
        <end position="314"/>
    </location>
</feature>
<feature type="transmembrane region" description="Helical" evidence="12">
    <location>
        <begin position="174"/>
        <end position="194"/>
    </location>
</feature>
<dbReference type="InterPro" id="IPR044878">
    <property type="entry name" value="UbiA_sf"/>
</dbReference>
<dbReference type="Gene3D" id="1.10.357.140">
    <property type="entry name" value="UbiA prenyltransferase"/>
    <property type="match status" value="1"/>
</dbReference>
<dbReference type="Pfam" id="PF01040">
    <property type="entry name" value="UbiA"/>
    <property type="match status" value="1"/>
</dbReference>
<dbReference type="PANTHER" id="PTHR11048">
    <property type="entry name" value="PRENYLTRANSFERASES"/>
    <property type="match status" value="1"/>
</dbReference>
<comment type="function">
    <text evidence="12">Catalyzes the prenylation of para-hydroxybenzoate (PHB) with an all-trans polyprenyl group. Mediates the second step in the final reaction sequence of ubiquinone-8 (UQ-8) biosynthesis, which is the condensation of the polyisoprenoid side chain with PHB, generating the first membrane-bound Q intermediate 3-octaprenyl-4-hydroxybenzoate.</text>
</comment>
<evidence type="ECO:0000256" key="12">
    <source>
        <dbReference type="HAMAP-Rule" id="MF_01635"/>
    </source>
</evidence>
<dbReference type="Proteomes" id="UP000623958">
    <property type="component" value="Unassembled WGS sequence"/>
</dbReference>
<keyword evidence="7 12" id="KW-0831">Ubiquinone biosynthesis</keyword>
<dbReference type="EMBL" id="BNBA01000016">
    <property type="protein sequence ID" value="GHH54716.1"/>
    <property type="molecule type" value="Genomic_DNA"/>
</dbReference>
<dbReference type="FunFam" id="1.10.357.140:FF:000002">
    <property type="entry name" value="4-hydroxybenzoate octaprenyltransferase"/>
    <property type="match status" value="1"/>
</dbReference>
<evidence type="ECO:0000256" key="11">
    <source>
        <dbReference type="ARBA" id="ARBA00023136"/>
    </source>
</evidence>
<dbReference type="Gene3D" id="1.20.120.1780">
    <property type="entry name" value="UbiA prenyltransferase"/>
    <property type="match status" value="1"/>
</dbReference>
<comment type="similarity">
    <text evidence="3 12">Belongs to the UbiA prenyltransferase family.</text>
</comment>
<dbReference type="InterPro" id="IPR030470">
    <property type="entry name" value="UbiA_prenylTrfase_CS"/>
</dbReference>
<evidence type="ECO:0000256" key="5">
    <source>
        <dbReference type="ARBA" id="ARBA00022519"/>
    </source>
</evidence>
<dbReference type="GO" id="GO:0008412">
    <property type="term" value="F:4-hydroxybenzoate polyprenyltransferase activity"/>
    <property type="evidence" value="ECO:0007669"/>
    <property type="project" value="UniProtKB-UniRule"/>
</dbReference>
<dbReference type="PROSITE" id="PS00943">
    <property type="entry name" value="UBIA"/>
    <property type="match status" value="1"/>
</dbReference>
<comment type="catalytic activity">
    <reaction evidence="12">
        <text>all-trans-octaprenyl diphosphate + 4-hydroxybenzoate = 4-hydroxy-3-(all-trans-octaprenyl)benzoate + diphosphate</text>
        <dbReference type="Rhea" id="RHEA:27782"/>
        <dbReference type="ChEBI" id="CHEBI:1617"/>
        <dbReference type="ChEBI" id="CHEBI:17879"/>
        <dbReference type="ChEBI" id="CHEBI:33019"/>
        <dbReference type="ChEBI" id="CHEBI:57711"/>
        <dbReference type="EC" id="2.5.1.39"/>
    </reaction>
</comment>
<protein>
    <recommendedName>
        <fullName evidence="12 13">4-hydroxybenzoate octaprenyltransferase</fullName>
        <ecNumber evidence="12 13">2.5.1.39</ecNumber>
    </recommendedName>
    <alternativeName>
        <fullName evidence="12">4-HB polyprenyltransferase</fullName>
    </alternativeName>
</protein>
<dbReference type="InterPro" id="IPR006370">
    <property type="entry name" value="HB_polyprenyltransferase-like"/>
</dbReference>
<feature type="transmembrane region" description="Helical" evidence="12">
    <location>
        <begin position="129"/>
        <end position="153"/>
    </location>
</feature>
<evidence type="ECO:0000313" key="14">
    <source>
        <dbReference type="EMBL" id="GHH54716.1"/>
    </source>
</evidence>
<evidence type="ECO:0000256" key="4">
    <source>
        <dbReference type="ARBA" id="ARBA00022475"/>
    </source>
</evidence>
<name>A0A919KIS1_9XANT</name>